<dbReference type="Pfam" id="PF11322">
    <property type="entry name" value="DUF3124"/>
    <property type="match status" value="1"/>
</dbReference>
<protein>
    <submittedName>
        <fullName evidence="1">DUF3124 domain-containing protein</fullName>
    </submittedName>
</protein>
<name>A0A7X9XCY5_9BACT</name>
<reference evidence="1 2" key="1">
    <citation type="submission" date="2020-04" db="EMBL/GenBank/DDBJ databases">
        <title>Flammeovirga sp. SR4, a novel species isolated from seawater.</title>
        <authorList>
            <person name="Wang X."/>
        </authorList>
    </citation>
    <scope>NUCLEOTIDE SEQUENCE [LARGE SCALE GENOMIC DNA]</scope>
    <source>
        <strain evidence="1 2">ATCC 23126</strain>
    </source>
</reference>
<sequence length="173" mass="19402">MIIIILCSIILFSCKGNKSDQVNIDKELNRISLTDDYIPALDFQETRYVSAYSNLYYRSAKTNVYCTVVLSIRNTSLTESIYVDKVDYYDSFGELISSYVQETNKLRPLETREFLVEYNDQEGGSGANFIVNYGASNELKDFPIIEAVSIGHVGNNGFAITSPSQIISSNPKS</sequence>
<organism evidence="1 2">
    <name type="scientific">Flammeovirga aprica JL-4</name>
    <dbReference type="NCBI Taxonomy" id="694437"/>
    <lineage>
        <taxon>Bacteria</taxon>
        <taxon>Pseudomonadati</taxon>
        <taxon>Bacteroidota</taxon>
        <taxon>Cytophagia</taxon>
        <taxon>Cytophagales</taxon>
        <taxon>Flammeovirgaceae</taxon>
        <taxon>Flammeovirga</taxon>
    </lineage>
</organism>
<accession>A0A7X9XCY5</accession>
<evidence type="ECO:0000313" key="2">
    <source>
        <dbReference type="Proteomes" id="UP000576082"/>
    </source>
</evidence>
<comment type="caution">
    <text evidence="1">The sequence shown here is derived from an EMBL/GenBank/DDBJ whole genome shotgun (WGS) entry which is preliminary data.</text>
</comment>
<gene>
    <name evidence="1" type="ORF">HHU12_30475</name>
</gene>
<evidence type="ECO:0000313" key="1">
    <source>
        <dbReference type="EMBL" id="NME72326.1"/>
    </source>
</evidence>
<proteinExistence type="predicted"/>
<dbReference type="EMBL" id="JABANE010000151">
    <property type="protein sequence ID" value="NME72326.1"/>
    <property type="molecule type" value="Genomic_DNA"/>
</dbReference>
<dbReference type="AlphaFoldDB" id="A0A7X9XCY5"/>
<dbReference type="InterPro" id="IPR021471">
    <property type="entry name" value="DUF3124"/>
</dbReference>
<dbReference type="RefSeq" id="WP_169660520.1">
    <property type="nucleotide sequence ID" value="NZ_JABANE010000151.1"/>
</dbReference>
<dbReference type="Proteomes" id="UP000576082">
    <property type="component" value="Unassembled WGS sequence"/>
</dbReference>
<keyword evidence="2" id="KW-1185">Reference proteome</keyword>